<evidence type="ECO:0000256" key="9">
    <source>
        <dbReference type="HAMAP-Rule" id="MF_01471"/>
    </source>
</evidence>
<evidence type="ECO:0000256" key="2">
    <source>
        <dbReference type="ARBA" id="ARBA00009959"/>
    </source>
</evidence>
<evidence type="ECO:0000313" key="10">
    <source>
        <dbReference type="EMBL" id="BDU50905.1"/>
    </source>
</evidence>
<comment type="function">
    <text evidence="9">CRISPR (clustered regularly interspaced short palindromic repeat), is an adaptive immune system that provides protection against mobile genetic elements (viruses, transposable elements and conjugative plasmids). CRISPR clusters contain sequences complementary to antecedent mobile elements and target invading nucleic acids. CRISPR clusters are transcribed and processed into CRISPR RNA (crRNA). Functions as a ssRNA-specific endoribonuclease. Involved in the integration of spacer DNA into the CRISPR cassette.</text>
</comment>
<keyword evidence="4 9" id="KW-0479">Metal-binding</keyword>
<gene>
    <name evidence="9 10" type="primary">cas2</name>
    <name evidence="10" type="ORF">HLVA_14740</name>
</gene>
<sequence length="94" mass="11225">MYIILVYDIIFTDTKEGSKALRRIFKTCKRYLHHIQNSVFEGEISNAKYIEMSYELAKYIRKDMDSVIVFKQDSGKWLRKDFLGIEDDKTTNFL</sequence>
<keyword evidence="7 9" id="KW-0460">Magnesium</keyword>
<protein>
    <recommendedName>
        <fullName evidence="9">CRISPR-associated endoribonuclease Cas2</fullName>
        <ecNumber evidence="9">3.1.-.-</ecNumber>
    </recommendedName>
</protein>
<comment type="cofactor">
    <cofactor evidence="1 9">
        <name>Mg(2+)</name>
        <dbReference type="ChEBI" id="CHEBI:18420"/>
    </cofactor>
</comment>
<dbReference type="CDD" id="cd09725">
    <property type="entry name" value="Cas2_I_II_III"/>
    <property type="match status" value="1"/>
</dbReference>
<keyword evidence="6 9" id="KW-0378">Hydrolase</keyword>
<accession>A0AAU9DC80</accession>
<comment type="subunit">
    <text evidence="9">Homodimer, forms a heterotetramer with a Cas1 homodimer.</text>
</comment>
<dbReference type="AlphaFoldDB" id="A0AAU9DC80"/>
<evidence type="ECO:0000313" key="11">
    <source>
        <dbReference type="Proteomes" id="UP001321582"/>
    </source>
</evidence>
<evidence type="ECO:0000256" key="8">
    <source>
        <dbReference type="ARBA" id="ARBA00023118"/>
    </source>
</evidence>
<comment type="similarity">
    <text evidence="2 9">Belongs to the CRISPR-associated endoribonuclease Cas2 protein family.</text>
</comment>
<dbReference type="RefSeq" id="WP_307903754.1">
    <property type="nucleotide sequence ID" value="NZ_AP027059.1"/>
</dbReference>
<evidence type="ECO:0000256" key="6">
    <source>
        <dbReference type="ARBA" id="ARBA00022801"/>
    </source>
</evidence>
<dbReference type="GO" id="GO:0016787">
    <property type="term" value="F:hydrolase activity"/>
    <property type="evidence" value="ECO:0007669"/>
    <property type="project" value="UniProtKB-KW"/>
</dbReference>
<dbReference type="EMBL" id="AP027059">
    <property type="protein sequence ID" value="BDU50905.1"/>
    <property type="molecule type" value="Genomic_DNA"/>
</dbReference>
<evidence type="ECO:0000256" key="7">
    <source>
        <dbReference type="ARBA" id="ARBA00022842"/>
    </source>
</evidence>
<dbReference type="Proteomes" id="UP001321582">
    <property type="component" value="Chromosome"/>
</dbReference>
<proteinExistence type="inferred from homology"/>
<dbReference type="GO" id="GO:0051607">
    <property type="term" value="P:defense response to virus"/>
    <property type="evidence" value="ECO:0007669"/>
    <property type="project" value="UniProtKB-UniRule"/>
</dbReference>
<evidence type="ECO:0000256" key="3">
    <source>
        <dbReference type="ARBA" id="ARBA00022722"/>
    </source>
</evidence>
<dbReference type="HAMAP" id="MF_01471">
    <property type="entry name" value="Cas2"/>
    <property type="match status" value="1"/>
</dbReference>
<evidence type="ECO:0000256" key="1">
    <source>
        <dbReference type="ARBA" id="ARBA00001946"/>
    </source>
</evidence>
<keyword evidence="3 9" id="KW-0540">Nuclease</keyword>
<feature type="binding site" evidence="9">
    <location>
        <position position="8"/>
    </location>
    <ligand>
        <name>Mg(2+)</name>
        <dbReference type="ChEBI" id="CHEBI:18420"/>
        <note>catalytic</note>
    </ligand>
</feature>
<evidence type="ECO:0000256" key="4">
    <source>
        <dbReference type="ARBA" id="ARBA00022723"/>
    </source>
</evidence>
<dbReference type="InterPro" id="IPR019199">
    <property type="entry name" value="Virulence_VapD/CRISPR_Cas2"/>
</dbReference>
<dbReference type="Gene3D" id="3.30.70.240">
    <property type="match status" value="1"/>
</dbReference>
<dbReference type="GO" id="GO:0046872">
    <property type="term" value="F:metal ion binding"/>
    <property type="evidence" value="ECO:0007669"/>
    <property type="project" value="UniProtKB-UniRule"/>
</dbReference>
<dbReference type="Pfam" id="PF09827">
    <property type="entry name" value="CRISPR_Cas2"/>
    <property type="match status" value="1"/>
</dbReference>
<dbReference type="EC" id="3.1.-.-" evidence="9"/>
<organism evidence="10 11">
    <name type="scientific">Haliovirga abyssi</name>
    <dbReference type="NCBI Taxonomy" id="2996794"/>
    <lineage>
        <taxon>Bacteria</taxon>
        <taxon>Fusobacteriati</taxon>
        <taxon>Fusobacteriota</taxon>
        <taxon>Fusobacteriia</taxon>
        <taxon>Fusobacteriales</taxon>
        <taxon>Haliovirgaceae</taxon>
        <taxon>Haliovirga</taxon>
    </lineage>
</organism>
<dbReference type="KEGG" id="haby:HLVA_14740"/>
<dbReference type="PANTHER" id="PTHR34405:SF1">
    <property type="entry name" value="CRISPR-ASSOCIATED ENDORIBONUCLEASE CAS2"/>
    <property type="match status" value="1"/>
</dbReference>
<dbReference type="GO" id="GO:0043571">
    <property type="term" value="P:maintenance of CRISPR repeat elements"/>
    <property type="evidence" value="ECO:0007669"/>
    <property type="project" value="UniProtKB-UniRule"/>
</dbReference>
<dbReference type="NCBIfam" id="TIGR01573">
    <property type="entry name" value="cas2"/>
    <property type="match status" value="1"/>
</dbReference>
<keyword evidence="8 9" id="KW-0051">Antiviral defense</keyword>
<dbReference type="PANTHER" id="PTHR34405">
    <property type="entry name" value="CRISPR-ASSOCIATED ENDORIBONUCLEASE CAS2"/>
    <property type="match status" value="1"/>
</dbReference>
<reference evidence="10 11" key="1">
    <citation type="submission" date="2022-11" db="EMBL/GenBank/DDBJ databases">
        <title>Haliovirga abyssi gen. nov., sp. nov., a mesophilic fermentative bacterium isolated from the Iheya North hydrothermal field and the proposal of Haliovirgaceae fam. nov.</title>
        <authorList>
            <person name="Miyazaki U."/>
            <person name="Tame A."/>
            <person name="Miyazaki J."/>
            <person name="Takai K."/>
            <person name="Sawayama S."/>
            <person name="Kitajima M."/>
            <person name="Okamoto A."/>
            <person name="Nakagawa S."/>
        </authorList>
    </citation>
    <scope>NUCLEOTIDE SEQUENCE [LARGE SCALE GENOMIC DNA]</scope>
    <source>
        <strain evidence="10 11">IC12</strain>
    </source>
</reference>
<evidence type="ECO:0000256" key="5">
    <source>
        <dbReference type="ARBA" id="ARBA00022759"/>
    </source>
</evidence>
<dbReference type="SUPFAM" id="SSF143430">
    <property type="entry name" value="TTP0101/SSO1404-like"/>
    <property type="match status" value="1"/>
</dbReference>
<dbReference type="GO" id="GO:0004521">
    <property type="term" value="F:RNA endonuclease activity"/>
    <property type="evidence" value="ECO:0007669"/>
    <property type="project" value="InterPro"/>
</dbReference>
<name>A0AAU9DC80_9FUSO</name>
<dbReference type="InterPro" id="IPR021127">
    <property type="entry name" value="CRISPR_associated_Cas2"/>
</dbReference>
<keyword evidence="11" id="KW-1185">Reference proteome</keyword>
<keyword evidence="5 9" id="KW-0255">Endonuclease</keyword>